<comment type="caution">
    <text evidence="14">The sequence shown here is derived from an EMBL/GenBank/DDBJ whole genome shotgun (WGS) entry which is preliminary data.</text>
</comment>
<feature type="region of interest" description="Disordered" evidence="7">
    <location>
        <begin position="1609"/>
        <end position="1649"/>
    </location>
</feature>
<dbReference type="Pfam" id="PF24507">
    <property type="entry name" value="Ig_CFAP65_4th"/>
    <property type="match status" value="1"/>
</dbReference>
<feature type="domain" description="CFAP65 eight Ig-like" evidence="12">
    <location>
        <begin position="859"/>
        <end position="982"/>
    </location>
</feature>
<proteinExistence type="predicted"/>
<evidence type="ECO:0000256" key="7">
    <source>
        <dbReference type="SAM" id="MobiDB-lite"/>
    </source>
</evidence>
<organism evidence="14 15">
    <name type="scientific">Irena cyanogastra</name>
    <name type="common">Philippine fairy-bluebird</name>
    <dbReference type="NCBI Taxonomy" id="175120"/>
    <lineage>
        <taxon>Eukaryota</taxon>
        <taxon>Metazoa</taxon>
        <taxon>Chordata</taxon>
        <taxon>Craniata</taxon>
        <taxon>Vertebrata</taxon>
        <taxon>Euteleostomi</taxon>
        <taxon>Archelosauria</taxon>
        <taxon>Archosauria</taxon>
        <taxon>Dinosauria</taxon>
        <taxon>Saurischia</taxon>
        <taxon>Theropoda</taxon>
        <taxon>Coelurosauria</taxon>
        <taxon>Aves</taxon>
        <taxon>Neognathae</taxon>
        <taxon>Neoaves</taxon>
        <taxon>Telluraves</taxon>
        <taxon>Australaves</taxon>
        <taxon>Passeriformes</taxon>
        <taxon>Corvoidea</taxon>
        <taxon>Irenidae</taxon>
        <taxon>Irena</taxon>
    </lineage>
</organism>
<dbReference type="Proteomes" id="UP000530962">
    <property type="component" value="Unassembled WGS sequence"/>
</dbReference>
<dbReference type="GO" id="GO:0005737">
    <property type="term" value="C:cytoplasm"/>
    <property type="evidence" value="ECO:0007669"/>
    <property type="project" value="UniProtKB-SubCell"/>
</dbReference>
<dbReference type="InterPro" id="IPR053879">
    <property type="entry name" value="HYDIN_VesB_CFA65-like_Ig"/>
</dbReference>
<feature type="non-terminal residue" evidence="14">
    <location>
        <position position="1"/>
    </location>
</feature>
<feature type="non-terminal residue" evidence="14">
    <location>
        <position position="1715"/>
    </location>
</feature>
<feature type="domain" description="HYDIN/VesB/CFA65-like Ig-like" evidence="8">
    <location>
        <begin position="119"/>
        <end position="207"/>
    </location>
</feature>
<evidence type="ECO:0000313" key="15">
    <source>
        <dbReference type="Proteomes" id="UP000530962"/>
    </source>
</evidence>
<feature type="compositionally biased region" description="Basic and acidic residues" evidence="7">
    <location>
        <begin position="1631"/>
        <end position="1642"/>
    </location>
</feature>
<dbReference type="Pfam" id="PF25249">
    <property type="entry name" value="Ig_CFAP65_7th"/>
    <property type="match status" value="1"/>
</dbReference>
<keyword evidence="6" id="KW-0966">Cell projection</keyword>
<accession>A0A7K9R3M6</accession>
<evidence type="ECO:0000259" key="10">
    <source>
        <dbReference type="Pfam" id="PF24507"/>
    </source>
</evidence>
<dbReference type="InterPro" id="IPR058536">
    <property type="entry name" value="Ig_CFAP65_4th"/>
</dbReference>
<feature type="domain" description="CFAP65-like ninth Ig-like" evidence="11">
    <location>
        <begin position="985"/>
        <end position="1166"/>
    </location>
</feature>
<evidence type="ECO:0000259" key="8">
    <source>
        <dbReference type="Pfam" id="PF22544"/>
    </source>
</evidence>
<dbReference type="PANTHER" id="PTHR46127">
    <property type="entry name" value="CILIA- AND FLAGELLA-ASSOCIATED PROTEIN 65"/>
    <property type="match status" value="1"/>
</dbReference>
<name>A0A7K9R3M6_IRECY</name>
<feature type="domain" description="CFAP65 tenth Ig-like" evidence="9">
    <location>
        <begin position="1170"/>
        <end position="1287"/>
    </location>
</feature>
<evidence type="ECO:0000256" key="1">
    <source>
        <dbReference type="ARBA" id="ARBA00004230"/>
    </source>
</evidence>
<dbReference type="Pfam" id="PF24291">
    <property type="entry name" value="Ig_CFAP65"/>
    <property type="match status" value="1"/>
</dbReference>
<evidence type="ECO:0000256" key="4">
    <source>
        <dbReference type="ARBA" id="ARBA00022846"/>
    </source>
</evidence>
<evidence type="ECO:0000256" key="3">
    <source>
        <dbReference type="ARBA" id="ARBA00022490"/>
    </source>
</evidence>
<feature type="compositionally biased region" description="Polar residues" evidence="7">
    <location>
        <begin position="1609"/>
        <end position="1628"/>
    </location>
</feature>
<evidence type="ECO:0000256" key="5">
    <source>
        <dbReference type="ARBA" id="ARBA00023069"/>
    </source>
</evidence>
<reference evidence="14 15" key="1">
    <citation type="submission" date="2019-09" db="EMBL/GenBank/DDBJ databases">
        <title>Bird 10,000 Genomes (B10K) Project - Family phase.</title>
        <authorList>
            <person name="Zhang G."/>
        </authorList>
    </citation>
    <scope>NUCLEOTIDE SEQUENCE [LARGE SCALE GENOMIC DNA]</scope>
    <source>
        <strain evidence="14">B10K-DU-001-26</strain>
        <tissue evidence="14">Muscle</tissue>
    </source>
</reference>
<feature type="domain" description="HYDIN/VesB/CFA65-like Ig-like" evidence="8">
    <location>
        <begin position="232"/>
        <end position="317"/>
    </location>
</feature>
<keyword evidence="3" id="KW-0963">Cytoplasm</keyword>
<dbReference type="InterPro" id="IPR056305">
    <property type="entry name" value="Ig_CFAP65_10th"/>
</dbReference>
<feature type="domain" description="CFAP65 seventh Ig-like" evidence="13">
    <location>
        <begin position="752"/>
        <end position="840"/>
    </location>
</feature>
<dbReference type="PANTHER" id="PTHR46127:SF1">
    <property type="entry name" value="CILIA- AND FLAGELLA-ASSOCIATED PROTEIN 65"/>
    <property type="match status" value="1"/>
</dbReference>
<protein>
    <submittedName>
        <fullName evidence="14">CFA65 protein</fullName>
    </submittedName>
</protein>
<evidence type="ECO:0000256" key="2">
    <source>
        <dbReference type="ARBA" id="ARBA00004496"/>
    </source>
</evidence>
<comment type="subcellular location">
    <subcellularLocation>
        <location evidence="1">Cell projection</location>
        <location evidence="1">Cilium</location>
        <location evidence="1">Flagellum</location>
    </subcellularLocation>
    <subcellularLocation>
        <location evidence="2">Cytoplasm</location>
    </subcellularLocation>
</comment>
<dbReference type="InterPro" id="IPR057470">
    <property type="entry name" value="Ig_CFAP65_7th"/>
</dbReference>
<evidence type="ECO:0000259" key="11">
    <source>
        <dbReference type="Pfam" id="PF24816"/>
    </source>
</evidence>
<dbReference type="GO" id="GO:0007288">
    <property type="term" value="P:sperm axoneme assembly"/>
    <property type="evidence" value="ECO:0007669"/>
    <property type="project" value="TreeGrafter"/>
</dbReference>
<dbReference type="Gene3D" id="2.60.40.10">
    <property type="entry name" value="Immunoglobulins"/>
    <property type="match status" value="9"/>
</dbReference>
<dbReference type="Pfam" id="PF22544">
    <property type="entry name" value="HYDIN_VesB_CFA65-like_Ig"/>
    <property type="match status" value="2"/>
</dbReference>
<keyword evidence="4" id="KW-0282">Flagellum</keyword>
<dbReference type="InterPro" id="IPR013783">
    <property type="entry name" value="Ig-like_fold"/>
</dbReference>
<dbReference type="EMBL" id="VWZV01015172">
    <property type="protein sequence ID" value="NXI18253.1"/>
    <property type="molecule type" value="Genomic_DNA"/>
</dbReference>
<dbReference type="InterPro" id="IPR056344">
    <property type="entry name" value="Ig_CFAP65-like_9th"/>
</dbReference>
<dbReference type="InterPro" id="IPR057467">
    <property type="entry name" value="Ig_CFAP65_8th"/>
</dbReference>
<evidence type="ECO:0000259" key="9">
    <source>
        <dbReference type="Pfam" id="PF24291"/>
    </source>
</evidence>
<sequence length="1715" mass="192207">KVSSREAKKKKVVFWGVEVPETLSWHGWELGKEMIKHLTLKNVHVKAQKLSYRAPSTPFFFTVFPQPITLNPGMCVTLPIVFRPSEKRDYEDNIFFMKAEGEFSVTLHAMLPRVCLSIPAAVQLPVCAIHNATEATFPVCNVGDLVSIFDWETPSPFSVEPKSGTLNPGAECMVKVVFKPEVAGVHFAAATCWFGGEVKQKRMIKLKALAKYPCLCVRVTGKKSEVVQPGKFQDVLCFGSVPVGTTVEKSVEIFNMSVVDAPCRIERAKDPLVRDYVFSCDVSHGVVPAKGKLVLHIRFQPQIVGEHSTEYFTITSAGYHLETVLKVTGSCKGPSVSLHQYSVDFDWINLGESLMRTLKISNTSDVPAYYQFDIDCKGSVFSLDRPCGVLEGTTTLTLKVVFRPTHPMNYHRRVVCLVHHQEPMYVDFFGTCHSDTVKPTILQKRHLSWYRTNMARGLTFYPPDILSAMLKDGKLQMDEKGALMLPPEISEDEPPKEYFEPNAMTEYFYDGVSSDLSLFPAHVSVSPREYDFGCCIPPQKPESHYLCVTNHTKGNITVAWTPSRGSAFHVRPEICDVSPLKSSTFYVFFRPTQANSLYAAELEGFAVYKVMRHYTNIENEATICPSWCLTVRLRAHTYEPKREHFIPQYILDVPKTFPPVVCDTDTYCSMLLSNTSTSLITFSVNQAACPSVLIKPSSGHIIPGGHQIFFLSTHPVNTVLQQHILPLELNSYPAYTKEIALQSCGQSLLLLLEGDGNLYFKPLCIRTSSTRMYTIKNCTRLPVVFTWKIRQSDSKILSVSPTAGILQPYEAMAQAWTFTPDKETKYVLRAMVFVKWKSTDPVTPKDVHYVLRVIGEGALGTIRAQKKHLDLGNVLVGDQKSCSIVLLNDGICPLNYILSVEQLITGSRDPEEVRSDPLALELEHSRGTIPARSKAFVQIKVRPARRLRYIWSIKYAICTPRAADLASKKGKQQPLCCIVATGVYPTLCITDACTAGIASSISKSHIWKLFSLDTLNEFLERDPAPGELTYKVPTRHSTCLIPPVYTPLLLNFDFGSAPVGSEPTIVMLLLENKGVVPVDWAFLFPSDQKMDVERWAEDADFTPQELHQMRIQDNQLFSVSPKSGTLLPGQHQSVQLSHRHDFVGTDRLPVLLKISYGHEILVTFSGVTLERDQRYIHFASTKHFFTPITVGLSQPPRQIYKLYNAGSMPVTFEIQLDNTVKIQEKNFQHPVFVCLTPRGEIPPGETGLIEWIFSPLEAKTYMVDVPINILEGDSTQITFQGLGCNPNIVEEAAKPSQFLTSAVTPGSAKLTVPGQAATLSHHWISLGNIPDCSKAGRLVFLNNISKSKAVVFTWQISSCKDMVLEIAPESGVAQPGESIPCFITLQPTRNPYFCRINLMCEVYIQESLIQYERDLQEWEKEKERQAVEFTITEKDLGTKKKLTSPSMVTVIRKYKTLPSITSHPAPSQPPGHIKSGLLLDKDTSQVWVKPEPPTPLLLHIDLSARSYAIEDFLSNFSLDFPRYFLSRPFSAQPSKSEFVDGSRHRNRTDMEPKWLSLATASKQELEVVTDILAGVIRGLLEDSHFQKSVRKIQDEPIPYFSQFQSAKSTELQDSRQSSMIPSRDSASTDLDLEKDGERKKISQETSPSDLLESCETFHHEELREKDIISRQPAVGNLVELVLENTLQNILIEASRGEVVLTAQPRVIALPPNTSR</sequence>
<evidence type="ECO:0000313" key="14">
    <source>
        <dbReference type="EMBL" id="NXI18253.1"/>
    </source>
</evidence>
<feature type="domain" description="CFAP65 fourth Ig-like" evidence="10">
    <location>
        <begin position="342"/>
        <end position="436"/>
    </location>
</feature>
<evidence type="ECO:0000256" key="6">
    <source>
        <dbReference type="ARBA" id="ARBA00023273"/>
    </source>
</evidence>
<dbReference type="Pfam" id="PF24816">
    <property type="entry name" value="Ig_CFAP65__9th"/>
    <property type="match status" value="1"/>
</dbReference>
<dbReference type="GO" id="GO:0036126">
    <property type="term" value="C:sperm flagellum"/>
    <property type="evidence" value="ECO:0007669"/>
    <property type="project" value="TreeGrafter"/>
</dbReference>
<dbReference type="Pfam" id="PF25248">
    <property type="entry name" value="Ig_CFAP65_8th"/>
    <property type="match status" value="1"/>
</dbReference>
<gene>
    <name evidence="14" type="primary">Cfap65</name>
    <name evidence="14" type="ORF">IRECYA_R04472</name>
</gene>
<evidence type="ECO:0000259" key="12">
    <source>
        <dbReference type="Pfam" id="PF25248"/>
    </source>
</evidence>
<dbReference type="InterPro" id="IPR052614">
    <property type="entry name" value="CFAP65"/>
</dbReference>
<keyword evidence="15" id="KW-1185">Reference proteome</keyword>
<keyword evidence="5" id="KW-0969">Cilium</keyword>
<evidence type="ECO:0000259" key="13">
    <source>
        <dbReference type="Pfam" id="PF25249"/>
    </source>
</evidence>